<dbReference type="AlphaFoldDB" id="A0A0F9TWU8"/>
<reference evidence="1" key="1">
    <citation type="journal article" date="2015" name="Nature">
        <title>Complex archaea that bridge the gap between prokaryotes and eukaryotes.</title>
        <authorList>
            <person name="Spang A."/>
            <person name="Saw J.H."/>
            <person name="Jorgensen S.L."/>
            <person name="Zaremba-Niedzwiedzka K."/>
            <person name="Martijn J."/>
            <person name="Lind A.E."/>
            <person name="van Eijk R."/>
            <person name="Schleper C."/>
            <person name="Guy L."/>
            <person name="Ettema T.J."/>
        </authorList>
    </citation>
    <scope>NUCLEOTIDE SEQUENCE</scope>
</reference>
<name>A0A0F9TWU8_9ZZZZ</name>
<comment type="caution">
    <text evidence="1">The sequence shown here is derived from an EMBL/GenBank/DDBJ whole genome shotgun (WGS) entry which is preliminary data.</text>
</comment>
<sequence>MSFLTKNLRQKVTLWRQAAAKDDYGNLTYSTPIVIKGRWEERAVLRKDLDGREIVANAMVFLAIDVKKGDYLFLGIDTTASPVTVDGANEVQDFKKTPSLNGRRFERVAIL</sequence>
<protein>
    <submittedName>
        <fullName evidence="1">Uncharacterized protein</fullName>
    </submittedName>
</protein>
<proteinExistence type="predicted"/>
<evidence type="ECO:0000313" key="1">
    <source>
        <dbReference type="EMBL" id="KKN45873.1"/>
    </source>
</evidence>
<dbReference type="EMBL" id="LAZR01001361">
    <property type="protein sequence ID" value="KKN45873.1"/>
    <property type="molecule type" value="Genomic_DNA"/>
</dbReference>
<gene>
    <name evidence="1" type="ORF">LCGC14_0678680</name>
</gene>
<accession>A0A0F9TWU8</accession>
<organism evidence="1">
    <name type="scientific">marine sediment metagenome</name>
    <dbReference type="NCBI Taxonomy" id="412755"/>
    <lineage>
        <taxon>unclassified sequences</taxon>
        <taxon>metagenomes</taxon>
        <taxon>ecological metagenomes</taxon>
    </lineage>
</organism>